<gene>
    <name evidence="6 8" type="primary">LOC109089120</name>
</gene>
<accession>A0A8C1ITF3</accession>
<dbReference type="GO" id="GO:0042127">
    <property type="term" value="P:regulation of cell population proliferation"/>
    <property type="evidence" value="ECO:0007669"/>
    <property type="project" value="TreeGrafter"/>
</dbReference>
<dbReference type="SUPFAM" id="SSF57586">
    <property type="entry name" value="TNF receptor-like"/>
    <property type="match status" value="1"/>
</dbReference>
<keyword evidence="3" id="KW-0472">Membrane</keyword>
<dbReference type="PROSITE" id="PS50050">
    <property type="entry name" value="TNFR_NGFR_2"/>
    <property type="match status" value="1"/>
</dbReference>
<sequence>MFFYMKVLSTLLCILLLHQNASESCPAGHRQNYITKKCELCPQNQYRSTSGTYLHCENCSKCKTGSIELNSCTFTSDTKCKCKIGFTPIDREKEEICSCEKGSGIDETGICKKCEDGFFTDKENSICQKWRECISGIGTPGTGTSDAVCKNASIEVTETPKTHTTPFQTTTISSKATSRTTDSSSNNTQKNSLYSLWLVILCAGILLLAGVLYHKCTVAHCIHNHKKVDFRKESVCRKPVEESGDKCQSLLV</sequence>
<dbReference type="Ensembl" id="ENSCCRT00010024482.1">
    <property type="protein sequence ID" value="ENSCCRP00010022403.1"/>
    <property type="gene ID" value="ENSCCRG00010009627.1"/>
</dbReference>
<evidence type="ECO:0000256" key="4">
    <source>
        <dbReference type="SAM" id="SignalP"/>
    </source>
</evidence>
<reference evidence="6" key="2">
    <citation type="submission" date="2025-05" db="UniProtKB">
        <authorList>
            <consortium name="Ensembl"/>
        </authorList>
    </citation>
    <scope>IDENTIFICATION</scope>
</reference>
<dbReference type="Ensembl" id="ENSCCRT00015062174.1">
    <property type="protein sequence ID" value="ENSCCRP00015060208.1"/>
    <property type="gene ID" value="ENSCCRG00015024653.1"/>
</dbReference>
<evidence type="ECO:0000256" key="1">
    <source>
        <dbReference type="PROSITE-ProRule" id="PRU00206"/>
    </source>
</evidence>
<dbReference type="OrthoDB" id="9932129at2759"/>
<dbReference type="OMA" id="NTICKCR"/>
<dbReference type="AlphaFoldDB" id="A0A8C1ITF3"/>
<evidence type="ECO:0000313" key="6">
    <source>
        <dbReference type="Ensembl" id="ENSCCRP00010022403.1"/>
    </source>
</evidence>
<dbReference type="Proteomes" id="UP000694700">
    <property type="component" value="Unplaced"/>
</dbReference>
<feature type="repeat" description="TNFR-Cys" evidence="1">
    <location>
        <begin position="40"/>
        <end position="80"/>
    </location>
</feature>
<dbReference type="GO" id="GO:0038023">
    <property type="term" value="F:signaling receptor activity"/>
    <property type="evidence" value="ECO:0007669"/>
    <property type="project" value="TreeGrafter"/>
</dbReference>
<keyword evidence="4" id="KW-0732">Signal</keyword>
<organism evidence="6 7">
    <name type="scientific">Cyprinus carpio</name>
    <name type="common">Common carp</name>
    <dbReference type="NCBI Taxonomy" id="7962"/>
    <lineage>
        <taxon>Eukaryota</taxon>
        <taxon>Metazoa</taxon>
        <taxon>Chordata</taxon>
        <taxon>Craniata</taxon>
        <taxon>Vertebrata</taxon>
        <taxon>Euteleostomi</taxon>
        <taxon>Actinopterygii</taxon>
        <taxon>Neopterygii</taxon>
        <taxon>Teleostei</taxon>
        <taxon>Ostariophysi</taxon>
        <taxon>Cypriniformes</taxon>
        <taxon>Cyprinidae</taxon>
        <taxon>Cyprininae</taxon>
        <taxon>Cyprinus</taxon>
    </lineage>
</organism>
<feature type="disulfide bond" evidence="1">
    <location>
        <begin position="59"/>
        <end position="72"/>
    </location>
</feature>
<name>A0A8C1ITF3_CYPCA</name>
<feature type="disulfide bond" evidence="1">
    <location>
        <begin position="41"/>
        <end position="56"/>
    </location>
</feature>
<keyword evidence="7" id="KW-1185">Reference proteome</keyword>
<dbReference type="Pfam" id="PF00020">
    <property type="entry name" value="TNFR_c6"/>
    <property type="match status" value="2"/>
</dbReference>
<evidence type="ECO:0000259" key="5">
    <source>
        <dbReference type="PROSITE" id="PS50050"/>
    </source>
</evidence>
<feature type="signal peptide" evidence="4">
    <location>
        <begin position="1"/>
        <end position="23"/>
    </location>
</feature>
<reference evidence="8" key="1">
    <citation type="submission" date="2025-04" db="UniProtKB">
        <authorList>
            <consortium name="RefSeq"/>
        </authorList>
    </citation>
    <scope>IDENTIFICATION</scope>
    <source>
        <tissue evidence="8">Muscle</tissue>
    </source>
</reference>
<dbReference type="SMART" id="SM00208">
    <property type="entry name" value="TNFR"/>
    <property type="match status" value="2"/>
</dbReference>
<keyword evidence="3" id="KW-1133">Transmembrane helix</keyword>
<dbReference type="Proteomes" id="UP000694427">
    <property type="component" value="Unplaced"/>
</dbReference>
<evidence type="ECO:0000313" key="8">
    <source>
        <dbReference type="RefSeq" id="XP_042614654.1"/>
    </source>
</evidence>
<feature type="transmembrane region" description="Helical" evidence="3">
    <location>
        <begin position="194"/>
        <end position="213"/>
    </location>
</feature>
<feature type="chain" id="PRO_5044675357" evidence="4">
    <location>
        <begin position="24"/>
        <end position="252"/>
    </location>
</feature>
<keyword evidence="1" id="KW-1015">Disulfide bond</keyword>
<dbReference type="Proteomes" id="UP001155660">
    <property type="component" value="Chromosome A6"/>
</dbReference>
<keyword evidence="3" id="KW-0812">Transmembrane</keyword>
<dbReference type="PANTHER" id="PTHR47139">
    <property type="entry name" value="TUMOR NECROSIS FACTOR RECEPTOR SUPERFAMILY MEMBER 9"/>
    <property type="match status" value="1"/>
</dbReference>
<evidence type="ECO:0000256" key="3">
    <source>
        <dbReference type="SAM" id="Phobius"/>
    </source>
</evidence>
<feature type="domain" description="TNFR-Cys" evidence="5">
    <location>
        <begin position="40"/>
        <end position="80"/>
    </location>
</feature>
<evidence type="ECO:0000313" key="7">
    <source>
        <dbReference type="Proteomes" id="UP000694427"/>
    </source>
</evidence>
<dbReference type="InterPro" id="IPR001368">
    <property type="entry name" value="TNFR/NGFR_Cys_rich_reg"/>
</dbReference>
<dbReference type="GeneID" id="109089120"/>
<dbReference type="RefSeq" id="XP_042614654.1">
    <property type="nucleotide sequence ID" value="XM_042758720.1"/>
</dbReference>
<feature type="region of interest" description="Disordered" evidence="2">
    <location>
        <begin position="160"/>
        <end position="187"/>
    </location>
</feature>
<dbReference type="KEGG" id="ccar:109089120"/>
<dbReference type="Gene3D" id="2.10.50.10">
    <property type="entry name" value="Tumor Necrosis Factor Receptor, subunit A, domain 2"/>
    <property type="match status" value="2"/>
</dbReference>
<proteinExistence type="predicted"/>
<feature type="disulfide bond" evidence="1">
    <location>
        <begin position="62"/>
        <end position="80"/>
    </location>
</feature>
<dbReference type="PANTHER" id="PTHR47139:SF3">
    <property type="entry name" value="SI:CH73-361P23.3"/>
    <property type="match status" value="1"/>
</dbReference>
<evidence type="ECO:0000256" key="2">
    <source>
        <dbReference type="SAM" id="MobiDB-lite"/>
    </source>
</evidence>
<protein>
    <submittedName>
        <fullName evidence="6">Si:ch73-361p23.3</fullName>
    </submittedName>
    <submittedName>
        <fullName evidence="8">Tumor necrosis factor receptor superfamily member 10C-like</fullName>
    </submittedName>
</protein>